<dbReference type="SMART" id="SM00406">
    <property type="entry name" value="IGv"/>
    <property type="match status" value="1"/>
</dbReference>
<name>A0A1L8GWB4_XENLA</name>
<dbReference type="PANTHER" id="PTHR46608">
    <property type="entry name" value="T-CELL IMMUNOGLOBULIN AND MUCIN DOMAIN-CONTAINING PROTEIN 4"/>
    <property type="match status" value="1"/>
</dbReference>
<evidence type="ECO:0000259" key="10">
    <source>
        <dbReference type="PROSITE" id="PS50835"/>
    </source>
</evidence>
<evidence type="ECO:0000256" key="9">
    <source>
        <dbReference type="ARBA" id="ARBA00038203"/>
    </source>
</evidence>
<dbReference type="FunFam" id="2.60.40.10:FF:000774">
    <property type="entry name" value="Hepatitis A virus cellular receptor 1"/>
    <property type="match status" value="1"/>
</dbReference>
<sequence length="277" mass="30503">MCWGKGTCSVFSYNNKIIWTDGSKVTWSTSNRYGLKGNIRQGGRGSLTINKLTFNDSGTYCCRVEIPGPFNDQKREIHFLVQKDLGTAEKYVIASEGDTLVLPCTYSIQEGISEMCWGKSSCLGSCYKVIIWTDTKEKTLAASGRYELLGNLAEGDVSLTITGLTFSDSGTFCCRVETPGGVSYEKNRIHVTVREGRPMFFPTSGYIISEATTSLPAGGFGEDQTIKVVNIIRLSILLSFILISLGVVILSRYKTQKDKADTSVIDLPLDDLKNPQY</sequence>
<dbReference type="SMART" id="SM00409">
    <property type="entry name" value="IG"/>
    <property type="match status" value="2"/>
</dbReference>
<keyword evidence="6" id="KW-1015">Disulfide bond</keyword>
<dbReference type="GeneID" id="108710757"/>
<dbReference type="RefSeq" id="XP_041441951.1">
    <property type="nucleotide sequence ID" value="XM_041586017.1"/>
</dbReference>
<dbReference type="Pfam" id="PF07686">
    <property type="entry name" value="V-set"/>
    <property type="match status" value="2"/>
</dbReference>
<dbReference type="PROSITE" id="PS50835">
    <property type="entry name" value="IG_LIKE"/>
    <property type="match status" value="2"/>
</dbReference>
<dbReference type="PANTHER" id="PTHR46608:SF5">
    <property type="entry name" value="HEPATITIS A VIRUS CELLULAR RECEPTOR 1 HOMOLOG"/>
    <property type="match status" value="1"/>
</dbReference>
<dbReference type="InterPro" id="IPR013783">
    <property type="entry name" value="Ig-like_fold"/>
</dbReference>
<dbReference type="GO" id="GO:0060097">
    <property type="term" value="P:cytoskeletal rearrangement involved in phagocytosis, engulfment"/>
    <property type="evidence" value="ECO:0000318"/>
    <property type="project" value="GO_Central"/>
</dbReference>
<comment type="similarity">
    <text evidence="9">Belongs to the immunoglobulin superfamily. TIM family.</text>
</comment>
<dbReference type="GO" id="GO:0043277">
    <property type="term" value="P:apoptotic cell clearance"/>
    <property type="evidence" value="ECO:0000318"/>
    <property type="project" value="GO_Central"/>
</dbReference>
<dbReference type="GO" id="GO:0001786">
    <property type="term" value="F:phosphatidylserine binding"/>
    <property type="evidence" value="ECO:0000318"/>
    <property type="project" value="GO_Central"/>
</dbReference>
<dbReference type="OrthoDB" id="9873598at2759"/>
<evidence type="ECO:0000256" key="8">
    <source>
        <dbReference type="ARBA" id="ARBA00023319"/>
    </source>
</evidence>
<proteinExistence type="inferred from homology"/>
<evidence type="ECO:0000256" key="5">
    <source>
        <dbReference type="ARBA" id="ARBA00023136"/>
    </source>
</evidence>
<reference evidence="12" key="1">
    <citation type="submission" date="2025-08" db="UniProtKB">
        <authorList>
            <consortium name="RefSeq"/>
        </authorList>
    </citation>
    <scope>IDENTIFICATION</scope>
    <source>
        <strain evidence="12">J_2021</strain>
        <tissue evidence="12">Erythrocytes</tissue>
    </source>
</reference>
<evidence type="ECO:0000256" key="2">
    <source>
        <dbReference type="ARBA" id="ARBA00022692"/>
    </source>
</evidence>
<dbReference type="AlphaFoldDB" id="A0A1L8GWB4"/>
<evidence type="ECO:0000256" key="1">
    <source>
        <dbReference type="ARBA" id="ARBA00004479"/>
    </source>
</evidence>
<protein>
    <submittedName>
        <fullName evidence="12">Hepatitis A virus cellular receptor 2 homolog isoform X1</fullName>
    </submittedName>
</protein>
<dbReference type="Proteomes" id="UP000186698">
    <property type="component" value="Chromosome 3L"/>
</dbReference>
<accession>A0A1L8GWB4</accession>
<dbReference type="InterPro" id="IPR036179">
    <property type="entry name" value="Ig-like_dom_sf"/>
</dbReference>
<evidence type="ECO:0000313" key="12">
    <source>
        <dbReference type="RefSeq" id="XP_041441951.1"/>
    </source>
</evidence>
<organism evidence="11 12">
    <name type="scientific">Xenopus laevis</name>
    <name type="common">African clawed frog</name>
    <dbReference type="NCBI Taxonomy" id="8355"/>
    <lineage>
        <taxon>Eukaryota</taxon>
        <taxon>Metazoa</taxon>
        <taxon>Chordata</taxon>
        <taxon>Craniata</taxon>
        <taxon>Vertebrata</taxon>
        <taxon>Euteleostomi</taxon>
        <taxon>Amphibia</taxon>
        <taxon>Batrachia</taxon>
        <taxon>Anura</taxon>
        <taxon>Pipoidea</taxon>
        <taxon>Pipidae</taxon>
        <taxon>Xenopodinae</taxon>
        <taxon>Xenopus</taxon>
        <taxon>Xenopus</taxon>
    </lineage>
</organism>
<feature type="domain" description="Ig-like" evidence="10">
    <location>
        <begin position="1"/>
        <end position="78"/>
    </location>
</feature>
<evidence type="ECO:0000256" key="3">
    <source>
        <dbReference type="ARBA" id="ARBA00022729"/>
    </source>
</evidence>
<keyword evidence="7" id="KW-0325">Glycoprotein</keyword>
<keyword evidence="5" id="KW-0472">Membrane</keyword>
<keyword evidence="8" id="KW-0393">Immunoglobulin domain</keyword>
<evidence type="ECO:0000256" key="4">
    <source>
        <dbReference type="ARBA" id="ARBA00022989"/>
    </source>
</evidence>
<dbReference type="SUPFAM" id="SSF48726">
    <property type="entry name" value="Immunoglobulin"/>
    <property type="match status" value="2"/>
</dbReference>
<feature type="domain" description="Ig-like" evidence="10">
    <location>
        <begin position="94"/>
        <end position="192"/>
    </location>
</feature>
<dbReference type="InterPro" id="IPR003599">
    <property type="entry name" value="Ig_sub"/>
</dbReference>
<keyword evidence="12" id="KW-0675">Receptor</keyword>
<dbReference type="InterPro" id="IPR013106">
    <property type="entry name" value="Ig_V-set"/>
</dbReference>
<dbReference type="OMA" id="FCCRVET"/>
<evidence type="ECO:0000256" key="7">
    <source>
        <dbReference type="ARBA" id="ARBA00023180"/>
    </source>
</evidence>
<keyword evidence="11" id="KW-1185">Reference proteome</keyword>
<dbReference type="PaxDb" id="8355-A0A1L8GWB4"/>
<gene>
    <name evidence="12" type="primary">LOC108710757</name>
</gene>
<keyword evidence="3" id="KW-0732">Signal</keyword>
<evidence type="ECO:0000313" key="11">
    <source>
        <dbReference type="Proteomes" id="UP000186698"/>
    </source>
</evidence>
<dbReference type="InterPro" id="IPR007110">
    <property type="entry name" value="Ig-like_dom"/>
</dbReference>
<dbReference type="Gene3D" id="2.60.40.10">
    <property type="entry name" value="Immunoglobulins"/>
    <property type="match status" value="2"/>
</dbReference>
<comment type="subcellular location">
    <subcellularLocation>
        <location evidence="1">Membrane</location>
        <topology evidence="1">Single-pass type I membrane protein</topology>
    </subcellularLocation>
</comment>
<dbReference type="GO" id="GO:0016020">
    <property type="term" value="C:membrane"/>
    <property type="evidence" value="ECO:0007669"/>
    <property type="project" value="UniProtKB-SubCell"/>
</dbReference>
<keyword evidence="4" id="KW-1133">Transmembrane helix</keyword>
<evidence type="ECO:0000256" key="6">
    <source>
        <dbReference type="ARBA" id="ARBA00023157"/>
    </source>
</evidence>
<keyword evidence="2" id="KW-0812">Transmembrane</keyword>